<evidence type="ECO:0000313" key="6">
    <source>
        <dbReference type="EMBL" id="OZI60761.1"/>
    </source>
</evidence>
<evidence type="ECO:0000259" key="5">
    <source>
        <dbReference type="PROSITE" id="PS50931"/>
    </source>
</evidence>
<dbReference type="GO" id="GO:0003677">
    <property type="term" value="F:DNA binding"/>
    <property type="evidence" value="ECO:0007669"/>
    <property type="project" value="UniProtKB-KW"/>
</dbReference>
<name>A0A261UGN7_9BORD</name>
<dbReference type="Pfam" id="PF03466">
    <property type="entry name" value="LysR_substrate"/>
    <property type="match status" value="1"/>
</dbReference>
<feature type="domain" description="HTH lysR-type" evidence="5">
    <location>
        <begin position="4"/>
        <end position="61"/>
    </location>
</feature>
<organism evidence="6 7">
    <name type="scientific">Bordetella genomosp. 11</name>
    <dbReference type="NCBI Taxonomy" id="1416808"/>
    <lineage>
        <taxon>Bacteria</taxon>
        <taxon>Pseudomonadati</taxon>
        <taxon>Pseudomonadota</taxon>
        <taxon>Betaproteobacteria</taxon>
        <taxon>Burkholderiales</taxon>
        <taxon>Alcaligenaceae</taxon>
        <taxon>Bordetella</taxon>
    </lineage>
</organism>
<dbReference type="GO" id="GO:0005829">
    <property type="term" value="C:cytosol"/>
    <property type="evidence" value="ECO:0007669"/>
    <property type="project" value="TreeGrafter"/>
</dbReference>
<gene>
    <name evidence="6" type="ORF">CAL28_15375</name>
</gene>
<dbReference type="Gene3D" id="1.10.10.10">
    <property type="entry name" value="Winged helix-like DNA-binding domain superfamily/Winged helix DNA-binding domain"/>
    <property type="match status" value="1"/>
</dbReference>
<keyword evidence="3" id="KW-0238">DNA-binding</keyword>
<reference evidence="7" key="1">
    <citation type="submission" date="2017-05" db="EMBL/GenBank/DDBJ databases">
        <title>Complete and WGS of Bordetella genogroups.</title>
        <authorList>
            <person name="Spilker T."/>
            <person name="Lipuma J."/>
        </authorList>
    </citation>
    <scope>NUCLEOTIDE SEQUENCE [LARGE SCALE GENOMIC DNA]</scope>
    <source>
        <strain evidence="7">AU8856</strain>
    </source>
</reference>
<protein>
    <submittedName>
        <fullName evidence="6">LysR family transcriptional regulator</fullName>
    </submittedName>
</protein>
<dbReference type="AlphaFoldDB" id="A0A261UGN7"/>
<dbReference type="Pfam" id="PF00126">
    <property type="entry name" value="HTH_1"/>
    <property type="match status" value="1"/>
</dbReference>
<dbReference type="InterPro" id="IPR050950">
    <property type="entry name" value="HTH-type_LysR_regulators"/>
</dbReference>
<dbReference type="GO" id="GO:0003700">
    <property type="term" value="F:DNA-binding transcription factor activity"/>
    <property type="evidence" value="ECO:0007669"/>
    <property type="project" value="InterPro"/>
</dbReference>
<comment type="caution">
    <text evidence="6">The sequence shown here is derived from an EMBL/GenBank/DDBJ whole genome shotgun (WGS) entry which is preliminary data.</text>
</comment>
<evidence type="ECO:0000313" key="7">
    <source>
        <dbReference type="Proteomes" id="UP000215767"/>
    </source>
</evidence>
<sequence length="297" mass="33162">MSGLDIPALKIFVAAVEEKSLSRAAERQSLVTSAASKRVADMERHLNRVLLHRHGRGVEPTPAGMLLYQRAKAILRSLHLAEAAVEGYAVDGMAKIRLASLPSPILVMLPSQIGRYLRANPQVSVDLLECYSDEIPRMVAEDRADIGIYHGRHPAPGVVSHPYIRDRVGLVVPLGHPLADRKAVHLEDAVDYDLVGYFPRHSYDQFLAYVDQSVSRPPNVRLQVSNFEARCRMVQEGLGLAVLPESIASKYLVDMGLVWLRLEDDWAERQLYVCVRHNRDRDQAVDELVEVLRAPAA</sequence>
<comment type="similarity">
    <text evidence="1">Belongs to the LysR transcriptional regulatory family.</text>
</comment>
<dbReference type="InterPro" id="IPR005119">
    <property type="entry name" value="LysR_subst-bd"/>
</dbReference>
<dbReference type="SUPFAM" id="SSF53850">
    <property type="entry name" value="Periplasmic binding protein-like II"/>
    <property type="match status" value="1"/>
</dbReference>
<evidence type="ECO:0000256" key="2">
    <source>
        <dbReference type="ARBA" id="ARBA00023015"/>
    </source>
</evidence>
<evidence type="ECO:0000256" key="1">
    <source>
        <dbReference type="ARBA" id="ARBA00009437"/>
    </source>
</evidence>
<dbReference type="OrthoDB" id="9785974at2"/>
<evidence type="ECO:0000256" key="4">
    <source>
        <dbReference type="ARBA" id="ARBA00023163"/>
    </source>
</evidence>
<proteinExistence type="inferred from homology"/>
<dbReference type="EMBL" id="NEVS01000004">
    <property type="protein sequence ID" value="OZI60761.1"/>
    <property type="molecule type" value="Genomic_DNA"/>
</dbReference>
<dbReference type="Proteomes" id="UP000215767">
    <property type="component" value="Unassembled WGS sequence"/>
</dbReference>
<keyword evidence="4" id="KW-0804">Transcription</keyword>
<dbReference type="PROSITE" id="PS50931">
    <property type="entry name" value="HTH_LYSR"/>
    <property type="match status" value="1"/>
</dbReference>
<dbReference type="PANTHER" id="PTHR30419:SF2">
    <property type="entry name" value="LYSR FAMILY TRANSCRIPTIONAL REGULATOR"/>
    <property type="match status" value="1"/>
</dbReference>
<evidence type="ECO:0000256" key="3">
    <source>
        <dbReference type="ARBA" id="ARBA00023125"/>
    </source>
</evidence>
<dbReference type="Gene3D" id="3.40.190.290">
    <property type="match status" value="1"/>
</dbReference>
<dbReference type="RefSeq" id="WP_094842167.1">
    <property type="nucleotide sequence ID" value="NZ_NEVS01000004.1"/>
</dbReference>
<keyword evidence="2" id="KW-0805">Transcription regulation</keyword>
<dbReference type="InterPro" id="IPR036390">
    <property type="entry name" value="WH_DNA-bd_sf"/>
</dbReference>
<keyword evidence="7" id="KW-1185">Reference proteome</keyword>
<accession>A0A261UGN7</accession>
<dbReference type="InterPro" id="IPR036388">
    <property type="entry name" value="WH-like_DNA-bd_sf"/>
</dbReference>
<dbReference type="SUPFAM" id="SSF46785">
    <property type="entry name" value="Winged helix' DNA-binding domain"/>
    <property type="match status" value="1"/>
</dbReference>
<dbReference type="PANTHER" id="PTHR30419">
    <property type="entry name" value="HTH-TYPE TRANSCRIPTIONAL REGULATOR YBHD"/>
    <property type="match status" value="1"/>
</dbReference>
<dbReference type="FunFam" id="1.10.10.10:FF:000001">
    <property type="entry name" value="LysR family transcriptional regulator"/>
    <property type="match status" value="1"/>
</dbReference>
<dbReference type="InterPro" id="IPR000847">
    <property type="entry name" value="LysR_HTH_N"/>
</dbReference>